<feature type="compositionally biased region" description="Low complexity" evidence="1">
    <location>
        <begin position="619"/>
        <end position="635"/>
    </location>
</feature>
<keyword evidence="4" id="KW-1185">Reference proteome</keyword>
<dbReference type="PANTHER" id="PTHR22427:SF8">
    <property type="entry name" value="PROLINE-RICH PROTEIN 36"/>
    <property type="match status" value="1"/>
</dbReference>
<dbReference type="InterPro" id="IPR027907">
    <property type="entry name" value="BTBD8_C"/>
</dbReference>
<feature type="compositionally biased region" description="Gly residues" evidence="1">
    <location>
        <begin position="889"/>
        <end position="902"/>
    </location>
</feature>
<feature type="compositionally biased region" description="Low complexity" evidence="1">
    <location>
        <begin position="175"/>
        <end position="186"/>
    </location>
</feature>
<dbReference type="EMBL" id="JAATJV010377335">
    <property type="protein sequence ID" value="MBZ3881541.1"/>
    <property type="molecule type" value="Genomic_DNA"/>
</dbReference>
<feature type="compositionally biased region" description="Low complexity" evidence="1">
    <location>
        <begin position="728"/>
        <end position="740"/>
    </location>
</feature>
<proteinExistence type="predicted"/>
<feature type="compositionally biased region" description="Gly residues" evidence="1">
    <location>
        <begin position="943"/>
        <end position="960"/>
    </location>
</feature>
<feature type="compositionally biased region" description="Pro residues" evidence="1">
    <location>
        <begin position="714"/>
        <end position="727"/>
    </location>
</feature>
<organism evidence="3 4">
    <name type="scientific">Sciurus carolinensis</name>
    <name type="common">Eastern gray squirrel</name>
    <dbReference type="NCBI Taxonomy" id="30640"/>
    <lineage>
        <taxon>Eukaryota</taxon>
        <taxon>Metazoa</taxon>
        <taxon>Chordata</taxon>
        <taxon>Craniata</taxon>
        <taxon>Vertebrata</taxon>
        <taxon>Euteleostomi</taxon>
        <taxon>Mammalia</taxon>
        <taxon>Eutheria</taxon>
        <taxon>Euarchontoglires</taxon>
        <taxon>Glires</taxon>
        <taxon>Rodentia</taxon>
        <taxon>Sciuromorpha</taxon>
        <taxon>Sciuridae</taxon>
        <taxon>Sciurinae</taxon>
        <taxon>Sciurini</taxon>
        <taxon>Sciurus</taxon>
    </lineage>
</organism>
<accession>A0AA41N0K1</accession>
<feature type="compositionally biased region" description="Pro residues" evidence="1">
    <location>
        <begin position="469"/>
        <end position="478"/>
    </location>
</feature>
<feature type="compositionally biased region" description="Polar residues" evidence="1">
    <location>
        <begin position="593"/>
        <end position="610"/>
    </location>
</feature>
<feature type="region of interest" description="Disordered" evidence="1">
    <location>
        <begin position="169"/>
        <end position="419"/>
    </location>
</feature>
<evidence type="ECO:0000259" key="2">
    <source>
        <dbReference type="Pfam" id="PF15363"/>
    </source>
</evidence>
<dbReference type="Proteomes" id="UP001166674">
    <property type="component" value="Unassembled WGS sequence"/>
</dbReference>
<feature type="compositionally biased region" description="Basic and acidic residues" evidence="1">
    <location>
        <begin position="135"/>
        <end position="150"/>
    </location>
</feature>
<feature type="compositionally biased region" description="Low complexity" evidence="1">
    <location>
        <begin position="335"/>
        <end position="344"/>
    </location>
</feature>
<feature type="compositionally biased region" description="Pro residues" evidence="1">
    <location>
        <begin position="674"/>
        <end position="687"/>
    </location>
</feature>
<feature type="compositionally biased region" description="Pro residues" evidence="1">
    <location>
        <begin position="741"/>
        <end position="754"/>
    </location>
</feature>
<feature type="compositionally biased region" description="Polar residues" evidence="1">
    <location>
        <begin position="219"/>
        <end position="230"/>
    </location>
</feature>
<dbReference type="PANTHER" id="PTHR22427">
    <property type="entry name" value="GH15728P"/>
    <property type="match status" value="1"/>
</dbReference>
<feature type="compositionally biased region" description="Pro residues" evidence="1">
    <location>
        <begin position="636"/>
        <end position="648"/>
    </location>
</feature>
<evidence type="ECO:0000313" key="3">
    <source>
        <dbReference type="EMBL" id="MBZ3881541.1"/>
    </source>
</evidence>
<feature type="compositionally biased region" description="Pro residues" evidence="1">
    <location>
        <begin position="345"/>
        <end position="356"/>
    </location>
</feature>
<feature type="region of interest" description="Disordered" evidence="1">
    <location>
        <begin position="871"/>
        <end position="908"/>
    </location>
</feature>
<evidence type="ECO:0000313" key="4">
    <source>
        <dbReference type="Proteomes" id="UP001166674"/>
    </source>
</evidence>
<feature type="region of interest" description="Disordered" evidence="1">
    <location>
        <begin position="440"/>
        <end position="822"/>
    </location>
</feature>
<feature type="compositionally biased region" description="Pro residues" evidence="1">
    <location>
        <begin position="397"/>
        <end position="411"/>
    </location>
</feature>
<protein>
    <submittedName>
        <fullName evidence="3">Proline-rich protein 36</fullName>
    </submittedName>
</protein>
<evidence type="ECO:0000256" key="1">
    <source>
        <dbReference type="SAM" id="MobiDB-lite"/>
    </source>
</evidence>
<feature type="compositionally biased region" description="Low complexity" evidence="1">
    <location>
        <begin position="807"/>
        <end position="822"/>
    </location>
</feature>
<comment type="caution">
    <text evidence="3">The sequence shown here is derived from an EMBL/GenBank/DDBJ whole genome shotgun (WGS) entry which is preliminary data.</text>
</comment>
<feature type="compositionally biased region" description="Polar residues" evidence="1">
    <location>
        <begin position="509"/>
        <end position="519"/>
    </location>
</feature>
<feature type="compositionally biased region" description="Low complexity" evidence="1">
    <location>
        <begin position="318"/>
        <end position="328"/>
    </location>
</feature>
<feature type="compositionally biased region" description="Pro residues" evidence="1">
    <location>
        <begin position="26"/>
        <end position="39"/>
    </location>
</feature>
<feature type="compositionally biased region" description="Polar residues" evidence="1">
    <location>
        <begin position="105"/>
        <end position="116"/>
    </location>
</feature>
<feature type="compositionally biased region" description="Low complexity" evidence="1">
    <location>
        <begin position="522"/>
        <end position="546"/>
    </location>
</feature>
<feature type="compositionally biased region" description="Low complexity" evidence="1">
    <location>
        <begin position="479"/>
        <end position="491"/>
    </location>
</feature>
<dbReference type="Pfam" id="PF15363">
    <property type="entry name" value="BTBD8_C"/>
    <property type="match status" value="1"/>
</dbReference>
<feature type="compositionally biased region" description="Polar residues" evidence="1">
    <location>
        <begin position="440"/>
        <end position="449"/>
    </location>
</feature>
<dbReference type="AlphaFoldDB" id="A0AA41N0K1"/>
<reference evidence="3" key="1">
    <citation type="submission" date="2020-03" db="EMBL/GenBank/DDBJ databases">
        <title>Studies in the Genomics of Life Span.</title>
        <authorList>
            <person name="Glass D."/>
        </authorList>
    </citation>
    <scope>NUCLEOTIDE SEQUENCE</scope>
    <source>
        <strain evidence="3">SUZIE</strain>
        <tissue evidence="3">Muscle</tissue>
    </source>
</reference>
<feature type="compositionally biased region" description="Low complexity" evidence="1">
    <location>
        <begin position="357"/>
        <end position="379"/>
    </location>
</feature>
<gene>
    <name evidence="3" type="ORF">SUZIE_163455</name>
</gene>
<feature type="region of interest" description="Disordered" evidence="1">
    <location>
        <begin position="1"/>
        <end position="157"/>
    </location>
</feature>
<feature type="compositionally biased region" description="Low complexity" evidence="1">
    <location>
        <begin position="81"/>
        <end position="97"/>
    </location>
</feature>
<feature type="region of interest" description="Disordered" evidence="1">
    <location>
        <begin position="943"/>
        <end position="966"/>
    </location>
</feature>
<feature type="domain" description="BTB/POZ" evidence="2">
    <location>
        <begin position="973"/>
        <end position="1016"/>
    </location>
</feature>
<name>A0AA41N0K1_SCICA</name>
<feature type="compositionally biased region" description="Low complexity" evidence="1">
    <location>
        <begin position="554"/>
        <end position="592"/>
    </location>
</feature>
<sequence length="1016" mass="100732">MDKKDKAKAGAAVRTPAARPPGLATPKPPGSPRPPPPVTPAALRVLGATGAMGRRPLAERAGGVSGVALPETAVRVGPTRSAGAGPRSPASRPPAAGRGERASAKTPSQGSISSPGRASGTIRSGPVGQKGPRPPAEETVARGKTPEAPKKSVLSSGARKEGIWHFGFSALFPDSSGPTSGASSPAIARRSKAMGTEVGLPRPAASARPRPPTEVPRKSVSSATEHSATEPSPAARRRLSAGGGLQKPASRPLGCSAVSPGLSSPARSGALARGTSRAPAHTSQPKSKGLHTLRPLQATSARKDTASMQGQGSPPPVATSSPSGSTSQQPPPPQVSGTPLLATLPPSPPTTPPPPALLDLPTPSSPQTTPHSHTLTSPLATPPSLATVAPLSLQTLPSPPATPPLQAPPPHSGIAFPQEAPVCPLPMVTSVSPPLQNMLSTQASSWSALQTPLATPPSSAPQPLATAPPQAPLSPPASPQNAPSLPALPTLTMPPPPVSPVLSLPPLQANLSQDPSLPVTSPLPDAPLGSPSLSASLPLQSPSFSLGTPPVQAPSSLITPPLQPTPSLLTLPPIQASTSPASPQSTSPLASSFPQASLSVGSPFPQTTPSFLPISPIETQPSLTLPPLQASSSPPATYPLPLPSPASPPQQALLSPLASPPPQVPLSLSASPAPQVPPLDPPGPSPSALPILQVPPTTPPPQQAPLSRVLSPLQAPPSPLTTPPSQAPPSLSSPILQAPASSPPQVPRRPPTPGPDASISGPRLTLALAPVAPPPPSRSPSSTLSGPDLAGHSSSATSTPEELRGYDSGPEGGAAASPPADAELAACHPAAWSRSSAPPLAIRGAPGSALQWPPVAGPGSADGLCTIYEAEGPESATPTPGALDQGPESGAGGGKAETGAGTGVSSRSPKLARLGELPLGALQASVVQHLLSRTLLLAAAEGTAGGSGGGPGSAGGGGVTGSSRAPLSDAELGRWAELLSPLDESRASITSVTSFSPDDVASPQGDWTVVEVETFH</sequence>